<evidence type="ECO:0000256" key="1">
    <source>
        <dbReference type="ARBA" id="ARBA00022729"/>
    </source>
</evidence>
<dbReference type="Pfam" id="PF17132">
    <property type="entry name" value="Glyco_hydro_106"/>
    <property type="match status" value="1"/>
</dbReference>
<feature type="domain" description="Beta-mannosidase-like galactose-binding" evidence="3">
    <location>
        <begin position="909"/>
        <end position="977"/>
    </location>
</feature>
<dbReference type="PANTHER" id="PTHR43817">
    <property type="entry name" value="GLYCOSYL HYDROLASE"/>
    <property type="match status" value="1"/>
</dbReference>
<evidence type="ECO:0000259" key="3">
    <source>
        <dbReference type="Pfam" id="PF22666"/>
    </source>
</evidence>
<name>A0A4R3KUC6_9SPHI</name>
<evidence type="ECO:0000256" key="2">
    <source>
        <dbReference type="ARBA" id="ARBA00022801"/>
    </source>
</evidence>
<comment type="caution">
    <text evidence="4">The sequence shown here is derived from an EMBL/GenBank/DDBJ whole genome shotgun (WGS) entry which is preliminary data.</text>
</comment>
<sequence length="1035" mass="114977">MLFCSCNRPAPEPEISTLREGFLNPPDSARPGVYWYFMDGNLSAEGMTADLESMKEAGIGYVVFLEVNVGVPRGPVDFLSPQWQDLFRHAVREAERLGIGITLGVGPGWTGSGGPWVRPAQSMQHLVSAAVQMQGGEKNIQLPLPPPRQPYFGEGTLTPELKEQWNEFYEDVAVLAFPSPPVERRIEDIDEKALYYRAPYTSVPGVKQFIPSPADYPEAPGDALIAAENMIDLTEYLRPGGLLEWEAPEGAWTVMRFGRRNNGAITRPAPYPGLGFEADKFDTVALNAHLDAYIGTLFRHIGKFDTASAGGLKRLHMDSWEMGAQNWTPRFREEFIKRRGYDPQPFYPVYAGYIIESVEISERFLWDLRQTSQELVLQYHAGHLKEYSHRHGLKLSIEPYDMNPNADMELGAVADVPMAEFWSKGYGFNSAFSCIEATSVAHVNGAALVPAEAFTADHTEAWKQHPASMKNQGDWAFATGINRLVYHTFQHQPLADSLLPGMTMGPYGVHWDRRQTWWPMAGAYHRYISRCQYLLQQGRTVADILYLTPEGAPHVFRAPSSALTGDDVLPDRKGFNFDGCTPGQLYMASVKDGRIVFPGGASYRVLVLPYTPAMTPPLLEKIRSLVGAGATVIGEPPLRSPGLEDFPACDRQVQSTAQELWGGTKVPETLTSISFGKGRLIWGGPFRRADTSLYPEYAPLASLLKDLGLREDFSAEAPLRYTHRTSAGWDIYFVSNTSPGQVEVECIFRSVKGRPELWDPLTGETRALPDFLAEDGQTRIPLLFGPHQSFFIVFPKDDVKAGGTENFPSRIKLMDIQGPWTVDFSPERGGPGTVQFDRLQDWTTRPEEGIRYYSGTAVYRQSFDFSITKGAAASKGDIAKEGAAASGGETAQDHMAEDSIAAAGRLKKAGKLPQNTRFYLDLGEVNNMARVYLNGQDMGVAWTAPWKVDITHALKNGRNELRIEVANLWPNRLIGDEQLPEDGIQNGQWPGWLTKGKGRTSNRHTFSTFNPYTENSPLLRSGLTGPVALVLEEFR</sequence>
<dbReference type="GO" id="GO:0004553">
    <property type="term" value="F:hydrolase activity, hydrolyzing O-glycosyl compounds"/>
    <property type="evidence" value="ECO:0007669"/>
    <property type="project" value="UniProtKB-ARBA"/>
</dbReference>
<dbReference type="EMBL" id="SMAD01000002">
    <property type="protein sequence ID" value="TCS88999.1"/>
    <property type="molecule type" value="Genomic_DNA"/>
</dbReference>
<proteinExistence type="predicted"/>
<gene>
    <name evidence="4" type="ORF">EDD80_102190</name>
</gene>
<dbReference type="InterPro" id="IPR054593">
    <property type="entry name" value="Beta-mannosidase-like_N2"/>
</dbReference>
<dbReference type="NCBIfam" id="NF045579">
    <property type="entry name" value="rhamnoside_JR"/>
    <property type="match status" value="1"/>
</dbReference>
<dbReference type="PANTHER" id="PTHR43817:SF1">
    <property type="entry name" value="HYDROLASE, FAMILY 43, PUTATIVE (AFU_ORTHOLOGUE AFUA_3G01660)-RELATED"/>
    <property type="match status" value="1"/>
</dbReference>
<keyword evidence="5" id="KW-1185">Reference proteome</keyword>
<evidence type="ECO:0000313" key="4">
    <source>
        <dbReference type="EMBL" id="TCS88999.1"/>
    </source>
</evidence>
<dbReference type="Pfam" id="PF22666">
    <property type="entry name" value="Glyco_hydro_2_N2"/>
    <property type="match status" value="1"/>
</dbReference>
<organism evidence="4 5">
    <name type="scientific">Anseongella ginsenosidimutans</name>
    <dbReference type="NCBI Taxonomy" id="496056"/>
    <lineage>
        <taxon>Bacteria</taxon>
        <taxon>Pseudomonadati</taxon>
        <taxon>Bacteroidota</taxon>
        <taxon>Sphingobacteriia</taxon>
        <taxon>Sphingobacteriales</taxon>
        <taxon>Sphingobacteriaceae</taxon>
        <taxon>Anseongella</taxon>
    </lineage>
</organism>
<dbReference type="Gene3D" id="2.60.120.260">
    <property type="entry name" value="Galactose-binding domain-like"/>
    <property type="match status" value="1"/>
</dbReference>
<dbReference type="SUPFAM" id="SSF49785">
    <property type="entry name" value="Galactose-binding domain-like"/>
    <property type="match status" value="1"/>
</dbReference>
<reference evidence="4 5" key="1">
    <citation type="submission" date="2019-03" db="EMBL/GenBank/DDBJ databases">
        <title>Genomic Encyclopedia of Type Strains, Phase IV (KMG-IV): sequencing the most valuable type-strain genomes for metagenomic binning, comparative biology and taxonomic classification.</title>
        <authorList>
            <person name="Goeker M."/>
        </authorList>
    </citation>
    <scope>NUCLEOTIDE SEQUENCE [LARGE SCALE GENOMIC DNA]</scope>
    <source>
        <strain evidence="4 5">DSM 21100</strain>
    </source>
</reference>
<evidence type="ECO:0000313" key="5">
    <source>
        <dbReference type="Proteomes" id="UP000295807"/>
    </source>
</evidence>
<protein>
    <submittedName>
        <fullName evidence="4">Alpha-L-rhamnosidase-like protein</fullName>
    </submittedName>
</protein>
<keyword evidence="2" id="KW-0378">Hydrolase</keyword>
<dbReference type="InterPro" id="IPR008979">
    <property type="entry name" value="Galactose-bd-like_sf"/>
</dbReference>
<dbReference type="CDD" id="cd03143">
    <property type="entry name" value="A4_beta-galactosidase_middle_domain"/>
    <property type="match status" value="1"/>
</dbReference>
<accession>A0A4R3KUC6</accession>
<keyword evidence="1" id="KW-0732">Signal</keyword>
<dbReference type="Proteomes" id="UP000295807">
    <property type="component" value="Unassembled WGS sequence"/>
</dbReference>
<dbReference type="RefSeq" id="WP_225975177.1">
    <property type="nucleotide sequence ID" value="NZ_CP042432.1"/>
</dbReference>
<dbReference type="AlphaFoldDB" id="A0A4R3KUC6"/>